<gene>
    <name evidence="1" type="ORF">E1261_44255</name>
</gene>
<dbReference type="AlphaFoldDB" id="A0A4R4P0G5"/>
<organism evidence="1 2">
    <name type="scientific">Kribbella albertanoniae</name>
    <dbReference type="NCBI Taxonomy" id="1266829"/>
    <lineage>
        <taxon>Bacteria</taxon>
        <taxon>Bacillati</taxon>
        <taxon>Actinomycetota</taxon>
        <taxon>Actinomycetes</taxon>
        <taxon>Propionibacteriales</taxon>
        <taxon>Kribbellaceae</taxon>
        <taxon>Kribbella</taxon>
    </lineage>
</organism>
<evidence type="ECO:0000313" key="2">
    <source>
        <dbReference type="Proteomes" id="UP000295075"/>
    </source>
</evidence>
<keyword evidence="2" id="KW-1185">Reference proteome</keyword>
<accession>A0A4R4P0G5</accession>
<evidence type="ECO:0000313" key="1">
    <source>
        <dbReference type="EMBL" id="TDC14103.1"/>
    </source>
</evidence>
<evidence type="ECO:0008006" key="3">
    <source>
        <dbReference type="Google" id="ProtNLM"/>
    </source>
</evidence>
<reference evidence="1 2" key="1">
    <citation type="submission" date="2019-03" db="EMBL/GenBank/DDBJ databases">
        <title>Draft genome sequences of novel Actinobacteria.</title>
        <authorList>
            <person name="Sahin N."/>
            <person name="Ay H."/>
            <person name="Saygin H."/>
        </authorList>
    </citation>
    <scope>NUCLEOTIDE SEQUENCE [LARGE SCALE GENOMIC DNA]</scope>
    <source>
        <strain evidence="1 2">JCM 30547</strain>
    </source>
</reference>
<dbReference type="RefSeq" id="WP_132416293.1">
    <property type="nucleotide sequence ID" value="NZ_SMKA01000479.1"/>
</dbReference>
<sequence length="101" mass="11267">MMVAFGRTAWVVAQLFGNRLLLLVDANGIRYRDTRLEWGQIGAIGVPHKKTLKIIPAAGKARPLMIRHWAVRDLPALAGWLEDVLKQHRANLQGDSHADHG</sequence>
<dbReference type="EMBL" id="SMKA01000479">
    <property type="protein sequence ID" value="TDC14103.1"/>
    <property type="molecule type" value="Genomic_DNA"/>
</dbReference>
<comment type="caution">
    <text evidence="1">The sequence shown here is derived from an EMBL/GenBank/DDBJ whole genome shotgun (WGS) entry which is preliminary data.</text>
</comment>
<protein>
    <recommendedName>
        <fullName evidence="3">YokE-like PH domain-containing protein</fullName>
    </recommendedName>
</protein>
<proteinExistence type="predicted"/>
<dbReference type="Proteomes" id="UP000295075">
    <property type="component" value="Unassembled WGS sequence"/>
</dbReference>
<name>A0A4R4P0G5_9ACTN</name>
<dbReference type="OrthoDB" id="3833911at2"/>